<feature type="transmembrane region" description="Helical" evidence="1">
    <location>
        <begin position="118"/>
        <end position="142"/>
    </location>
</feature>
<proteinExistence type="predicted"/>
<dbReference type="Proteomes" id="UP000184330">
    <property type="component" value="Unassembled WGS sequence"/>
</dbReference>
<accession>A0A1L7X522</accession>
<keyword evidence="1" id="KW-1133">Transmembrane helix</keyword>
<name>A0A1L7X522_9HELO</name>
<protein>
    <submittedName>
        <fullName evidence="2">Uncharacterized protein</fullName>
    </submittedName>
</protein>
<keyword evidence="3" id="KW-1185">Reference proteome</keyword>
<gene>
    <name evidence="2" type="ORF">PAC_10016</name>
</gene>
<keyword evidence="1" id="KW-0472">Membrane</keyword>
<evidence type="ECO:0000256" key="1">
    <source>
        <dbReference type="SAM" id="Phobius"/>
    </source>
</evidence>
<dbReference type="EMBL" id="FJOG01000015">
    <property type="protein sequence ID" value="CZR60121.1"/>
    <property type="molecule type" value="Genomic_DNA"/>
</dbReference>
<evidence type="ECO:0000313" key="2">
    <source>
        <dbReference type="EMBL" id="CZR60121.1"/>
    </source>
</evidence>
<evidence type="ECO:0000313" key="3">
    <source>
        <dbReference type="Proteomes" id="UP000184330"/>
    </source>
</evidence>
<dbReference type="AlphaFoldDB" id="A0A1L7X522"/>
<organism evidence="2 3">
    <name type="scientific">Phialocephala subalpina</name>
    <dbReference type="NCBI Taxonomy" id="576137"/>
    <lineage>
        <taxon>Eukaryota</taxon>
        <taxon>Fungi</taxon>
        <taxon>Dikarya</taxon>
        <taxon>Ascomycota</taxon>
        <taxon>Pezizomycotina</taxon>
        <taxon>Leotiomycetes</taxon>
        <taxon>Helotiales</taxon>
        <taxon>Mollisiaceae</taxon>
        <taxon>Phialocephala</taxon>
        <taxon>Phialocephala fortinii species complex</taxon>
    </lineage>
</organism>
<reference evidence="2 3" key="1">
    <citation type="submission" date="2016-03" db="EMBL/GenBank/DDBJ databases">
        <authorList>
            <person name="Ploux O."/>
        </authorList>
    </citation>
    <scope>NUCLEOTIDE SEQUENCE [LARGE SCALE GENOMIC DNA]</scope>
    <source>
        <strain evidence="2 3">UAMH 11012</strain>
    </source>
</reference>
<sequence length="171" mass="20167">MWTSSSRLPLTPLIGALRTRSPSPRLAIIATTLQYRSLSHHTPEMPYKKIKPRYFHQSFDLSRDLLNRLDIFRDQLSNFEPVDTEQDRRMNIRMLAEIRDDAAELLETIHRKGVPKGLWVWGLIFVITLPWQINIALLGFWWQTIWKEAEDMKNAREVEEAENQGRDQARV</sequence>
<keyword evidence="1" id="KW-0812">Transmembrane</keyword>